<keyword evidence="1" id="KW-0285">Flavoprotein</keyword>
<dbReference type="GO" id="GO:0005737">
    <property type="term" value="C:cytoplasm"/>
    <property type="evidence" value="ECO:0007669"/>
    <property type="project" value="TreeGrafter"/>
</dbReference>
<evidence type="ECO:0000256" key="2">
    <source>
        <dbReference type="ARBA" id="ARBA00023002"/>
    </source>
</evidence>
<dbReference type="InterPro" id="IPR009075">
    <property type="entry name" value="AcylCo_DH/oxidase_C"/>
</dbReference>
<dbReference type="InterPro" id="IPR036250">
    <property type="entry name" value="AcylCo_DH-like_C"/>
</dbReference>
<protein>
    <recommendedName>
        <fullName evidence="4">Acyl-CoA dehydrogenase/oxidase C-terminal domain-containing protein</fullName>
    </recommendedName>
</protein>
<dbReference type="InterPro" id="IPR046373">
    <property type="entry name" value="Acyl-CoA_Oxase/DH_mid-dom_sf"/>
</dbReference>
<feature type="domain" description="Acyl-CoA dehydrogenase/oxidase C-terminal" evidence="4">
    <location>
        <begin position="63"/>
        <end position="208"/>
    </location>
</feature>
<comment type="caution">
    <text evidence="5">The sequence shown here is derived from an EMBL/GenBank/DDBJ whole genome shotgun (WGS) entry which is preliminary data.</text>
</comment>
<dbReference type="SUPFAM" id="SSF47203">
    <property type="entry name" value="Acyl-CoA dehydrogenase C-terminal domain-like"/>
    <property type="match status" value="1"/>
</dbReference>
<dbReference type="Gene3D" id="1.20.140.10">
    <property type="entry name" value="Butyryl-CoA Dehydrogenase, subunit A, domain 3"/>
    <property type="match status" value="1"/>
</dbReference>
<evidence type="ECO:0000313" key="6">
    <source>
        <dbReference type="Proteomes" id="UP000637578"/>
    </source>
</evidence>
<reference evidence="5" key="2">
    <citation type="submission" date="2020-09" db="EMBL/GenBank/DDBJ databases">
        <authorList>
            <person name="Sun Q."/>
            <person name="Zhou Y."/>
        </authorList>
    </citation>
    <scope>NUCLEOTIDE SEQUENCE</scope>
    <source>
        <strain evidence="5">CGMCC 4.5737</strain>
    </source>
</reference>
<dbReference type="EMBL" id="BMMK01000009">
    <property type="protein sequence ID" value="GGM52299.1"/>
    <property type="molecule type" value="Genomic_DNA"/>
</dbReference>
<gene>
    <name evidence="5" type="ORF">GCM10012275_24080</name>
</gene>
<dbReference type="GO" id="GO:0033539">
    <property type="term" value="P:fatty acid beta-oxidation using acyl-CoA dehydrogenase"/>
    <property type="evidence" value="ECO:0007669"/>
    <property type="project" value="TreeGrafter"/>
</dbReference>
<dbReference type="PANTHER" id="PTHR48083:SF2">
    <property type="entry name" value="MEDIUM-CHAIN SPECIFIC ACYL-COA DEHYDROGENASE, MITOCHONDRIAL"/>
    <property type="match status" value="1"/>
</dbReference>
<keyword evidence="2" id="KW-0560">Oxidoreductase</keyword>
<dbReference type="PANTHER" id="PTHR48083">
    <property type="entry name" value="MEDIUM-CHAIN SPECIFIC ACYL-COA DEHYDROGENASE, MITOCHONDRIAL-RELATED"/>
    <property type="match status" value="1"/>
</dbReference>
<dbReference type="AlphaFoldDB" id="A0A8J3FUQ9"/>
<dbReference type="InterPro" id="IPR050741">
    <property type="entry name" value="Acyl-CoA_dehydrogenase"/>
</dbReference>
<name>A0A8J3FUQ9_9PSEU</name>
<evidence type="ECO:0000259" key="4">
    <source>
        <dbReference type="Pfam" id="PF00441"/>
    </source>
</evidence>
<dbReference type="RefSeq" id="WP_189056971.1">
    <property type="nucleotide sequence ID" value="NZ_BMMK01000009.1"/>
</dbReference>
<evidence type="ECO:0000313" key="5">
    <source>
        <dbReference type="EMBL" id="GGM52299.1"/>
    </source>
</evidence>
<dbReference type="Proteomes" id="UP000637578">
    <property type="component" value="Unassembled WGS sequence"/>
</dbReference>
<reference evidence="5" key="1">
    <citation type="journal article" date="2014" name="Int. J. Syst. Evol. Microbiol.">
        <title>Complete genome sequence of Corynebacterium casei LMG S-19264T (=DSM 44701T), isolated from a smear-ripened cheese.</title>
        <authorList>
            <consortium name="US DOE Joint Genome Institute (JGI-PGF)"/>
            <person name="Walter F."/>
            <person name="Albersmeier A."/>
            <person name="Kalinowski J."/>
            <person name="Ruckert C."/>
        </authorList>
    </citation>
    <scope>NUCLEOTIDE SEQUENCE</scope>
    <source>
        <strain evidence="5">CGMCC 4.5737</strain>
    </source>
</reference>
<organism evidence="5 6">
    <name type="scientific">Longimycelium tulufanense</name>
    <dbReference type="NCBI Taxonomy" id="907463"/>
    <lineage>
        <taxon>Bacteria</taxon>
        <taxon>Bacillati</taxon>
        <taxon>Actinomycetota</taxon>
        <taxon>Actinomycetes</taxon>
        <taxon>Pseudonocardiales</taxon>
        <taxon>Pseudonocardiaceae</taxon>
        <taxon>Longimycelium</taxon>
    </lineage>
</organism>
<dbReference type="Gene3D" id="2.40.110.10">
    <property type="entry name" value="Butyryl-CoA Dehydrogenase, subunit A, domain 2"/>
    <property type="match status" value="1"/>
</dbReference>
<proteinExistence type="predicted"/>
<evidence type="ECO:0000256" key="3">
    <source>
        <dbReference type="SAM" id="MobiDB-lite"/>
    </source>
</evidence>
<keyword evidence="6" id="KW-1185">Reference proteome</keyword>
<sequence>MSAKNDDNGRKYGYFILKQSEGFRAVETYHPFGMKVLDYGLNEIDAFVPKHRRIETENRNLGAMVEMLMPPRAMMAALGFGFLRRINREAHAYANTRQIGPAPLASIRFVRYRLKAIETSCTICEALDHHLRTRLNVKADMREFFPAVQALKTVATERMLGSAHHYQQLVGGEGYRCGSPTNIAAQAFLDTRVFTIFDGTNDLLSQQLSEYCLARRAGRSLSSFLASYPLTAPAITAYHLDLSFLDQELEQEHLVLGGRAIAYVIAISQVMRWAKEVQGDAPARARAAIEFLKVDINGIAGEFGLLAKGVLVEGETAGSVSGVLSRSIPVPTNPSPDEVITTGGQAPVAR</sequence>
<feature type="region of interest" description="Disordered" evidence="3">
    <location>
        <begin position="331"/>
        <end position="350"/>
    </location>
</feature>
<accession>A0A8J3FUQ9</accession>
<dbReference type="Pfam" id="PF00441">
    <property type="entry name" value="Acyl-CoA_dh_1"/>
    <property type="match status" value="1"/>
</dbReference>
<evidence type="ECO:0000256" key="1">
    <source>
        <dbReference type="ARBA" id="ARBA00022630"/>
    </source>
</evidence>
<dbReference type="GO" id="GO:0003995">
    <property type="term" value="F:acyl-CoA dehydrogenase activity"/>
    <property type="evidence" value="ECO:0007669"/>
    <property type="project" value="TreeGrafter"/>
</dbReference>